<dbReference type="OrthoDB" id="9796595at2"/>
<dbReference type="InterPro" id="IPR000700">
    <property type="entry name" value="PAS-assoc_C"/>
</dbReference>
<protein>
    <submittedName>
        <fullName evidence="2">Transcriptional regulator</fullName>
    </submittedName>
</protein>
<dbReference type="InterPro" id="IPR039446">
    <property type="entry name" value="DauR-like"/>
</dbReference>
<accession>A0A3L7JPM2</accession>
<dbReference type="Pfam" id="PF13309">
    <property type="entry name" value="HTH_22"/>
    <property type="match status" value="1"/>
</dbReference>
<dbReference type="Pfam" id="PF08348">
    <property type="entry name" value="PAS_6"/>
    <property type="match status" value="1"/>
</dbReference>
<dbReference type="PANTHER" id="PTHR35568">
    <property type="entry name" value="TRANSCRIPTIONAL REGULATOR DAUR"/>
    <property type="match status" value="1"/>
</dbReference>
<reference evidence="2 3" key="1">
    <citation type="submission" date="2018-10" db="EMBL/GenBank/DDBJ databases">
        <title>Falsibacillus sp. genome draft.</title>
        <authorList>
            <person name="Shi S."/>
        </authorList>
    </citation>
    <scope>NUCLEOTIDE SEQUENCE [LARGE SCALE GENOMIC DNA]</scope>
    <source>
        <strain evidence="2 3">GY 10110</strain>
    </source>
</reference>
<evidence type="ECO:0000313" key="2">
    <source>
        <dbReference type="EMBL" id="RLQ92430.1"/>
    </source>
</evidence>
<name>A0A3L7JPM2_9BACI</name>
<proteinExistence type="predicted"/>
<sequence length="211" mass="24007">MKNINEQKDNLLSIMKSISNQFGDKCEVVLHDFSKGYENSVTAIENGHVTNRKVGSSITNLGLEYSEHDGDEMGIYNYTSTTKDGKILRSSTALLRDDEGKLIGSLCINFDITDFVLAENAIRSMTRSQDNRQMNEVFVQDVNELFEHYIEECIQLIGKPITLMTKDEKIKAIKYLDSKGVFSITKSGDRICDLFGISKFTLYKYLDEIRK</sequence>
<organism evidence="2 3">
    <name type="scientific">Falsibacillus albus</name>
    <dbReference type="NCBI Taxonomy" id="2478915"/>
    <lineage>
        <taxon>Bacteria</taxon>
        <taxon>Bacillati</taxon>
        <taxon>Bacillota</taxon>
        <taxon>Bacilli</taxon>
        <taxon>Bacillales</taxon>
        <taxon>Bacillaceae</taxon>
        <taxon>Falsibacillus</taxon>
    </lineage>
</organism>
<feature type="domain" description="PAC" evidence="1">
    <location>
        <begin position="69"/>
        <end position="124"/>
    </location>
</feature>
<keyword evidence="3" id="KW-1185">Reference proteome</keyword>
<dbReference type="EMBL" id="RCVZ01000018">
    <property type="protein sequence ID" value="RLQ92430.1"/>
    <property type="molecule type" value="Genomic_DNA"/>
</dbReference>
<dbReference type="InterPro" id="IPR039445">
    <property type="entry name" value="DauR-like_HTH"/>
</dbReference>
<comment type="caution">
    <text evidence="2">The sequence shown here is derived from an EMBL/GenBank/DDBJ whole genome shotgun (WGS) entry which is preliminary data.</text>
</comment>
<dbReference type="AlphaFoldDB" id="A0A3L7JPM2"/>
<evidence type="ECO:0000259" key="1">
    <source>
        <dbReference type="PROSITE" id="PS50113"/>
    </source>
</evidence>
<dbReference type="InterPro" id="IPR013559">
    <property type="entry name" value="YheO"/>
</dbReference>
<dbReference type="PANTHER" id="PTHR35568:SF1">
    <property type="entry name" value="TRANSCRIPTIONAL REGULATOR DAUR"/>
    <property type="match status" value="1"/>
</dbReference>
<dbReference type="Proteomes" id="UP000276770">
    <property type="component" value="Unassembled WGS sequence"/>
</dbReference>
<dbReference type="PROSITE" id="PS50113">
    <property type="entry name" value="PAC"/>
    <property type="match status" value="1"/>
</dbReference>
<dbReference type="Gene3D" id="3.30.450.20">
    <property type="entry name" value="PAS domain"/>
    <property type="match status" value="1"/>
</dbReference>
<gene>
    <name evidence="2" type="ORF">D9X91_19285</name>
</gene>
<evidence type="ECO:0000313" key="3">
    <source>
        <dbReference type="Proteomes" id="UP000276770"/>
    </source>
</evidence>